<feature type="transmembrane region" description="Helical" evidence="1">
    <location>
        <begin position="36"/>
        <end position="57"/>
    </location>
</feature>
<organism evidence="2 3">
    <name type="scientific">Parascaris univalens</name>
    <name type="common">Nematode worm</name>
    <dbReference type="NCBI Taxonomy" id="6257"/>
    <lineage>
        <taxon>Eukaryota</taxon>
        <taxon>Metazoa</taxon>
        <taxon>Ecdysozoa</taxon>
        <taxon>Nematoda</taxon>
        <taxon>Chromadorea</taxon>
        <taxon>Rhabditida</taxon>
        <taxon>Spirurina</taxon>
        <taxon>Ascaridomorpha</taxon>
        <taxon>Ascaridoidea</taxon>
        <taxon>Ascarididae</taxon>
        <taxon>Parascaris</taxon>
    </lineage>
</organism>
<keyword evidence="1" id="KW-0812">Transmembrane</keyword>
<dbReference type="AlphaFoldDB" id="A0A915AIT5"/>
<evidence type="ECO:0000256" key="1">
    <source>
        <dbReference type="SAM" id="Phobius"/>
    </source>
</evidence>
<evidence type="ECO:0000313" key="2">
    <source>
        <dbReference type="Proteomes" id="UP000887569"/>
    </source>
</evidence>
<protein>
    <submittedName>
        <fullName evidence="3">Protein SMG9</fullName>
    </submittedName>
</protein>
<evidence type="ECO:0000313" key="3">
    <source>
        <dbReference type="WBParaSite" id="PgR009X_g156_t06"/>
    </source>
</evidence>
<proteinExistence type="predicted"/>
<reference evidence="3" key="1">
    <citation type="submission" date="2022-11" db="UniProtKB">
        <authorList>
            <consortium name="WormBaseParasite"/>
        </authorList>
    </citation>
    <scope>IDENTIFICATION</scope>
</reference>
<feature type="transmembrane region" description="Helical" evidence="1">
    <location>
        <begin position="7"/>
        <end position="24"/>
    </location>
</feature>
<sequence>QNIGKKWLIIFSSYVEISTIRIIFLSSDLILLKNFLPFTAIAMEKISAFSLHFIFIYSEECVEILMQHNCRKYKSLWSNLDEKTMEQFFLLYKRGEKRRLVYFIPILCKDFMMGNALL</sequence>
<dbReference type="Proteomes" id="UP000887569">
    <property type="component" value="Unplaced"/>
</dbReference>
<keyword evidence="1" id="KW-1133">Transmembrane helix</keyword>
<keyword evidence="1" id="KW-0472">Membrane</keyword>
<dbReference type="WBParaSite" id="PgR009X_g156_t06">
    <property type="protein sequence ID" value="PgR009X_g156_t06"/>
    <property type="gene ID" value="PgR009X_g156"/>
</dbReference>
<keyword evidence="2" id="KW-1185">Reference proteome</keyword>
<name>A0A915AIT5_PARUN</name>
<accession>A0A915AIT5</accession>